<dbReference type="Proteomes" id="UP001592582">
    <property type="component" value="Unassembled WGS sequence"/>
</dbReference>
<dbReference type="InterPro" id="IPR051797">
    <property type="entry name" value="TrmB-like"/>
</dbReference>
<dbReference type="PANTHER" id="PTHR34293:SF1">
    <property type="entry name" value="HTH-TYPE TRANSCRIPTIONAL REGULATOR TRMBL2"/>
    <property type="match status" value="1"/>
</dbReference>
<accession>A0ABV6V9C2</accession>
<reference evidence="1 2" key="1">
    <citation type="submission" date="2024-09" db="EMBL/GenBank/DDBJ databases">
        <authorList>
            <person name="Lee S.D."/>
        </authorList>
    </citation>
    <scope>NUCLEOTIDE SEQUENCE [LARGE SCALE GENOMIC DNA]</scope>
    <source>
        <strain evidence="1 2">N1-1</strain>
    </source>
</reference>
<proteinExistence type="predicted"/>
<organism evidence="1 2">
    <name type="scientific">Streptacidiphilus alkalitolerans</name>
    <dbReference type="NCBI Taxonomy" id="3342712"/>
    <lineage>
        <taxon>Bacteria</taxon>
        <taxon>Bacillati</taxon>
        <taxon>Actinomycetota</taxon>
        <taxon>Actinomycetes</taxon>
        <taxon>Kitasatosporales</taxon>
        <taxon>Streptomycetaceae</taxon>
        <taxon>Streptacidiphilus</taxon>
    </lineage>
</organism>
<evidence type="ECO:0008006" key="3">
    <source>
        <dbReference type="Google" id="ProtNLM"/>
    </source>
</evidence>
<sequence length="373" mass="41398">MSMSDRGRVEGLRQPLLTQDEIDLYRQVADLQTLDTAWRSLGAVRRQAFGYTTPDPPHFSAEDPRVLRLLTLGLLAEDPSQPGGYRLIEPVALEPALVHSAREQALARQVKAVTDLATAQQHADVLAELQAAYVHGRRESNEGNREYLTGIEAINDLLDQLISHASRELLTAQPGRRRASALKLGFNSDIAALDRGMTLRTLYMQQSVSDPESIREYVEAAASRGAQFRVVDTPIPFLRMICIDRTWLVTEARDPEQAEHDPRTHTAQALVTRDPATVAAFIHNFERDWAQARPLALLPPAEQRNPIQQAVINALKTGADHETIAKQLNITSRTVTKHATAHRAALGAAPGFQHGYLTGRQEILDQQRNDAPH</sequence>
<dbReference type="EMBL" id="JBHEZX010000005">
    <property type="protein sequence ID" value="MFC1410241.1"/>
    <property type="molecule type" value="Genomic_DNA"/>
</dbReference>
<dbReference type="Gene3D" id="3.30.870.10">
    <property type="entry name" value="Endonuclease Chain A"/>
    <property type="match status" value="1"/>
</dbReference>
<gene>
    <name evidence="1" type="ORF">ACEZDG_13290</name>
</gene>
<name>A0ABV6V9C2_9ACTN</name>
<dbReference type="InterPro" id="IPR036388">
    <property type="entry name" value="WH-like_DNA-bd_sf"/>
</dbReference>
<dbReference type="RefSeq" id="WP_380507536.1">
    <property type="nucleotide sequence ID" value="NZ_JBHEZX010000005.1"/>
</dbReference>
<evidence type="ECO:0000313" key="1">
    <source>
        <dbReference type="EMBL" id="MFC1410241.1"/>
    </source>
</evidence>
<dbReference type="PANTHER" id="PTHR34293">
    <property type="entry name" value="HTH-TYPE TRANSCRIPTIONAL REGULATOR TRMBL2"/>
    <property type="match status" value="1"/>
</dbReference>
<keyword evidence="2" id="KW-1185">Reference proteome</keyword>
<comment type="caution">
    <text evidence="1">The sequence shown here is derived from an EMBL/GenBank/DDBJ whole genome shotgun (WGS) entry which is preliminary data.</text>
</comment>
<dbReference type="Gene3D" id="1.10.10.10">
    <property type="entry name" value="Winged helix-like DNA-binding domain superfamily/Winged helix DNA-binding domain"/>
    <property type="match status" value="1"/>
</dbReference>
<evidence type="ECO:0000313" key="2">
    <source>
        <dbReference type="Proteomes" id="UP001592582"/>
    </source>
</evidence>
<protein>
    <recommendedName>
        <fullName evidence="3">HTH luxR-type domain-containing protein</fullName>
    </recommendedName>
</protein>